<sequence>MFGFPFRKALQIRYVSLFKNFRDLPVYEQFRIQEKRDVTVHEFRSHILKVVLQEIVPAGEKGFKSEISRPRSMGESYCRLRIPLDERGYQLRYLSSNRAGIRLGRLIEDLDMFSVWLSYLHSQGRENWGKHTVNPCMFVTACCDQVNIAMQDISPNTDLFLEGHVSWAGGSSVETTMRVVQDDKELLDTKFIMVNMNPPNLDKKLPVPQLLHNGPVEDELFKKGEENNKRRRSQKELSFLKRPPNQEQIQELHEIYMKQFGKDLSYLNKRIPEGACWMQDTSRRTTINCFPEDQNFYGKMFGGFLMREAFELAAINSKLFARTRTECIAMDDLMFTEPVEIGDVLELWARVTYTQDQFIQIRVFARRISVDPETRTKRYRTSNTFHFSFVTLDGSKVRTVVPKEYSEGLLYLIGKKHLLECRSRTGL</sequence>
<evidence type="ECO:0000259" key="5">
    <source>
        <dbReference type="PROSITE" id="PS51770"/>
    </source>
</evidence>
<dbReference type="GO" id="GO:0006637">
    <property type="term" value="P:acyl-CoA metabolic process"/>
    <property type="evidence" value="ECO:0007669"/>
    <property type="project" value="TreeGrafter"/>
</dbReference>
<dbReference type="Gene3D" id="3.10.129.10">
    <property type="entry name" value="Hotdog Thioesterase"/>
    <property type="match status" value="2"/>
</dbReference>
<organism evidence="8 10">
    <name type="scientific">Bursaphelenchus xylophilus</name>
    <name type="common">Pinewood nematode worm</name>
    <name type="synonym">Aphelenchoides xylophilus</name>
    <dbReference type="NCBI Taxonomy" id="6326"/>
    <lineage>
        <taxon>Eukaryota</taxon>
        <taxon>Metazoa</taxon>
        <taxon>Ecdysozoa</taxon>
        <taxon>Nematoda</taxon>
        <taxon>Chromadorea</taxon>
        <taxon>Rhabditida</taxon>
        <taxon>Tylenchina</taxon>
        <taxon>Tylenchomorpha</taxon>
        <taxon>Aphelenchoidea</taxon>
        <taxon>Aphelenchoididae</taxon>
        <taxon>Bursaphelenchus</taxon>
    </lineage>
</organism>
<gene>
    <name evidence="6" type="ORF">BXYJ_LOCUS14519</name>
</gene>
<dbReference type="GO" id="GO:0047617">
    <property type="term" value="F:fatty acyl-CoA hydrolase activity"/>
    <property type="evidence" value="ECO:0007669"/>
    <property type="project" value="TreeGrafter"/>
</dbReference>
<dbReference type="OrthoDB" id="331699at2759"/>
<evidence type="ECO:0000256" key="3">
    <source>
        <dbReference type="ARBA" id="ARBA00022801"/>
    </source>
</evidence>
<evidence type="ECO:0000313" key="9">
    <source>
        <dbReference type="Proteomes" id="UP000659654"/>
    </source>
</evidence>
<evidence type="ECO:0000313" key="6">
    <source>
        <dbReference type="EMBL" id="CAD5234428.1"/>
    </source>
</evidence>
<reference evidence="10" key="1">
    <citation type="submission" date="2016-11" db="UniProtKB">
        <authorList>
            <consortium name="WormBaseParasite"/>
        </authorList>
    </citation>
    <scope>IDENTIFICATION</scope>
</reference>
<dbReference type="CDD" id="cd03442">
    <property type="entry name" value="BFIT_BACH"/>
    <property type="match status" value="1"/>
</dbReference>
<reference evidence="7" key="2">
    <citation type="submission" date="2020-08" db="EMBL/GenBank/DDBJ databases">
        <authorList>
            <person name="Kikuchi T."/>
        </authorList>
    </citation>
    <scope>NUCLEOTIDE SEQUENCE</scope>
    <source>
        <strain evidence="6">Ka4C1</strain>
    </source>
</reference>
<dbReference type="InterPro" id="IPR029069">
    <property type="entry name" value="HotDog_dom_sf"/>
</dbReference>
<keyword evidence="4" id="KW-0809">Transit peptide</keyword>
<dbReference type="InterPro" id="IPR033120">
    <property type="entry name" value="HOTDOG_ACOT"/>
</dbReference>
<dbReference type="Proteomes" id="UP000659654">
    <property type="component" value="Unassembled WGS sequence"/>
</dbReference>
<dbReference type="Proteomes" id="UP000095284">
    <property type="component" value="Unplaced"/>
</dbReference>
<name>A0A1I7SMH4_BURXY</name>
<evidence type="ECO:0000313" key="8">
    <source>
        <dbReference type="Proteomes" id="UP000095284"/>
    </source>
</evidence>
<dbReference type="PANTHER" id="PTHR12655:SF0">
    <property type="entry name" value="ACYL-COENZYME A THIOESTERASE 9, MITOCHONDRIAL"/>
    <property type="match status" value="1"/>
</dbReference>
<comment type="similarity">
    <text evidence="1">Belongs to the acyl coenzyme A hydrolase family.</text>
</comment>
<dbReference type="WBParaSite" id="BXY_1425900.1">
    <property type="protein sequence ID" value="BXY_1425900.1"/>
    <property type="gene ID" value="BXY_1425900"/>
</dbReference>
<dbReference type="SMR" id="A0A1I7SMH4"/>
<dbReference type="PANTHER" id="PTHR12655">
    <property type="entry name" value="ACYL-COA THIOESTERASE"/>
    <property type="match status" value="1"/>
</dbReference>
<keyword evidence="2" id="KW-0677">Repeat</keyword>
<dbReference type="AlphaFoldDB" id="A0A1I7SMH4"/>
<evidence type="ECO:0000256" key="1">
    <source>
        <dbReference type="ARBA" id="ARBA00010458"/>
    </source>
</evidence>
<proteinExistence type="inferred from homology"/>
<keyword evidence="9" id="KW-1185">Reference proteome</keyword>
<evidence type="ECO:0000313" key="10">
    <source>
        <dbReference type="WBParaSite" id="BXY_1425900.1"/>
    </source>
</evidence>
<accession>A0A1I7SMH4</accession>
<dbReference type="Proteomes" id="UP000582659">
    <property type="component" value="Unassembled WGS sequence"/>
</dbReference>
<dbReference type="PROSITE" id="PS51770">
    <property type="entry name" value="HOTDOG_ACOT"/>
    <property type="match status" value="1"/>
</dbReference>
<dbReference type="GO" id="GO:0005739">
    <property type="term" value="C:mitochondrion"/>
    <property type="evidence" value="ECO:0007669"/>
    <property type="project" value="TreeGrafter"/>
</dbReference>
<protein>
    <submittedName>
        <fullName evidence="6">(pine wood nematode) hypothetical protein</fullName>
    </submittedName>
</protein>
<dbReference type="SUPFAM" id="SSF54637">
    <property type="entry name" value="Thioesterase/thiol ester dehydrase-isomerase"/>
    <property type="match status" value="2"/>
</dbReference>
<feature type="domain" description="HotDog ACOT-type" evidence="5">
    <location>
        <begin position="279"/>
        <end position="395"/>
    </location>
</feature>
<evidence type="ECO:0000256" key="4">
    <source>
        <dbReference type="ARBA" id="ARBA00022946"/>
    </source>
</evidence>
<dbReference type="eggNOG" id="KOG2763">
    <property type="taxonomic scope" value="Eukaryota"/>
</dbReference>
<keyword evidence="3" id="KW-0378">Hydrolase</keyword>
<dbReference type="EMBL" id="CAJFCV020000006">
    <property type="protein sequence ID" value="CAG9130210.1"/>
    <property type="molecule type" value="Genomic_DNA"/>
</dbReference>
<evidence type="ECO:0000313" key="7">
    <source>
        <dbReference type="EMBL" id="CAG9130210.1"/>
    </source>
</evidence>
<evidence type="ECO:0000256" key="2">
    <source>
        <dbReference type="ARBA" id="ARBA00022737"/>
    </source>
</evidence>
<dbReference type="EMBL" id="CAJFDI010000006">
    <property type="protein sequence ID" value="CAD5234428.1"/>
    <property type="molecule type" value="Genomic_DNA"/>
</dbReference>